<protein>
    <submittedName>
        <fullName evidence="1">Uncharacterized protein</fullName>
    </submittedName>
</protein>
<dbReference type="EMBL" id="NMQW01000034">
    <property type="protein sequence ID" value="OXM84143.1"/>
    <property type="molecule type" value="Genomic_DNA"/>
</dbReference>
<comment type="caution">
    <text evidence="1">The sequence shown here is derived from an EMBL/GenBank/DDBJ whole genome shotgun (WGS) entry which is preliminary data.</text>
</comment>
<accession>A0A229UL86</accession>
<dbReference type="AlphaFoldDB" id="A0A229UL86"/>
<dbReference type="OrthoDB" id="2989999at2"/>
<organism evidence="1 2">
    <name type="scientific">Paenibacillus rigui</name>
    <dbReference type="NCBI Taxonomy" id="554312"/>
    <lineage>
        <taxon>Bacteria</taxon>
        <taxon>Bacillati</taxon>
        <taxon>Bacillota</taxon>
        <taxon>Bacilli</taxon>
        <taxon>Bacillales</taxon>
        <taxon>Paenibacillaceae</taxon>
        <taxon>Paenibacillus</taxon>
    </lineage>
</organism>
<evidence type="ECO:0000313" key="1">
    <source>
        <dbReference type="EMBL" id="OXM84143.1"/>
    </source>
</evidence>
<dbReference type="Proteomes" id="UP000215509">
    <property type="component" value="Unassembled WGS sequence"/>
</dbReference>
<dbReference type="RefSeq" id="WP_094017058.1">
    <property type="nucleotide sequence ID" value="NZ_NMQW01000034.1"/>
</dbReference>
<sequence length="105" mass="12370">MTWAFVIDDRLGIPLPQLDLEWEQYSDRDRSEILLRWEEIRGTIPDQVKRLEQIIIKKQGQLNVEENFKLSCELNSEIAELAATINELHLWFRVNQDITASASHH</sequence>
<keyword evidence="2" id="KW-1185">Reference proteome</keyword>
<gene>
    <name evidence="1" type="ORF">CF651_22155</name>
</gene>
<name>A0A229UL86_9BACL</name>
<proteinExistence type="predicted"/>
<reference evidence="1 2" key="1">
    <citation type="submission" date="2017-07" db="EMBL/GenBank/DDBJ databases">
        <title>Genome sequencing and assembly of Paenibacillus rigui.</title>
        <authorList>
            <person name="Mayilraj S."/>
        </authorList>
    </citation>
    <scope>NUCLEOTIDE SEQUENCE [LARGE SCALE GENOMIC DNA]</scope>
    <source>
        <strain evidence="1 2">JCM 16352</strain>
    </source>
</reference>
<evidence type="ECO:0000313" key="2">
    <source>
        <dbReference type="Proteomes" id="UP000215509"/>
    </source>
</evidence>